<feature type="transmembrane region" description="Helical" evidence="1">
    <location>
        <begin position="168"/>
        <end position="201"/>
    </location>
</feature>
<dbReference type="EMBL" id="LWDV01000009">
    <property type="protein sequence ID" value="OCL26656.1"/>
    <property type="molecule type" value="Genomic_DNA"/>
</dbReference>
<keyword evidence="1" id="KW-1133">Transmembrane helix</keyword>
<feature type="transmembrane region" description="Helical" evidence="1">
    <location>
        <begin position="125"/>
        <end position="147"/>
    </location>
</feature>
<gene>
    <name evidence="3" type="ORF">U472_11805</name>
</gene>
<evidence type="ECO:0000259" key="2">
    <source>
        <dbReference type="Pfam" id="PF02517"/>
    </source>
</evidence>
<feature type="domain" description="CAAX prenyl protease 2/Lysostaphin resistance protein A-like" evidence="2">
    <location>
        <begin position="135"/>
        <end position="217"/>
    </location>
</feature>
<dbReference type="Proteomes" id="UP000093514">
    <property type="component" value="Unassembled WGS sequence"/>
</dbReference>
<dbReference type="Pfam" id="PF02517">
    <property type="entry name" value="Rce1-like"/>
    <property type="match status" value="1"/>
</dbReference>
<dbReference type="GO" id="GO:0004175">
    <property type="term" value="F:endopeptidase activity"/>
    <property type="evidence" value="ECO:0007669"/>
    <property type="project" value="UniProtKB-ARBA"/>
</dbReference>
<keyword evidence="4" id="KW-1185">Reference proteome</keyword>
<evidence type="ECO:0000313" key="3">
    <source>
        <dbReference type="EMBL" id="OCL26656.1"/>
    </source>
</evidence>
<reference evidence="3 4" key="2">
    <citation type="submission" date="2016-08" db="EMBL/GenBank/DDBJ databases">
        <title>Orenia metallireducens sp. nov. strain Z6, a Novel Metal-reducing Firmicute from the Deep Subsurface.</title>
        <authorList>
            <person name="Maxim B.I."/>
            <person name="Kenneth K."/>
            <person name="Flynn T.M."/>
            <person name="Oloughlin E.J."/>
            <person name="Locke R.A."/>
            <person name="Weber J.R."/>
            <person name="Egan S.M."/>
            <person name="Mackie R.I."/>
            <person name="Cann I.K."/>
        </authorList>
    </citation>
    <scope>NUCLEOTIDE SEQUENCE [LARGE SCALE GENOMIC DNA]</scope>
    <source>
        <strain evidence="3 4">Z6</strain>
    </source>
</reference>
<feature type="transmembrane region" description="Helical" evidence="1">
    <location>
        <begin position="87"/>
        <end position="105"/>
    </location>
</feature>
<keyword evidence="1" id="KW-0812">Transmembrane</keyword>
<sequence length="274" mass="31324">MNKKDLGPKILDLLLLFLVFLFFQYITMIILNLILLPFQLSQDKINLIYRLLIPPISFSLILYFGFKRSKLNPKGLFINIALSPLKIIALFILGIALNIILSELNNILQSFYPLSERFVKEINNYLFNSSLSITILYSISTAITVVLEEILFRGIILKTLLKRYSVSVAIFSTSLFALLFSFNLQSIVSLFTLHLLLGWLYTRTSSLINPILGRVFYQLCTIIALYLLPYKIKGYNSKVSSVATFQPLWFNLLGVVLLVLGVLLLHIEFKKAEN</sequence>
<dbReference type="OrthoDB" id="4177129at2"/>
<dbReference type="InterPro" id="IPR003675">
    <property type="entry name" value="Rce1/LyrA-like_dom"/>
</dbReference>
<feature type="transmembrane region" description="Helical" evidence="1">
    <location>
        <begin position="47"/>
        <end position="66"/>
    </location>
</feature>
<proteinExistence type="predicted"/>
<protein>
    <recommendedName>
        <fullName evidence="2">CAAX prenyl protease 2/Lysostaphin resistance protein A-like domain-containing protein</fullName>
    </recommendedName>
</protein>
<dbReference type="AlphaFoldDB" id="A0A1C0A8T6"/>
<evidence type="ECO:0000256" key="1">
    <source>
        <dbReference type="SAM" id="Phobius"/>
    </source>
</evidence>
<accession>A0A1C0A8T6</accession>
<feature type="transmembrane region" description="Helical" evidence="1">
    <location>
        <begin position="248"/>
        <end position="267"/>
    </location>
</feature>
<reference evidence="4" key="1">
    <citation type="submission" date="2016-07" db="EMBL/GenBank/DDBJ databases">
        <authorList>
            <person name="Florea S."/>
            <person name="Webb J.S."/>
            <person name="Jaromczyk J."/>
            <person name="Schardl C.L."/>
        </authorList>
    </citation>
    <scope>NUCLEOTIDE SEQUENCE [LARGE SCALE GENOMIC DNA]</scope>
    <source>
        <strain evidence="4">Z6</strain>
    </source>
</reference>
<name>A0A1C0A8T6_9FIRM</name>
<feature type="transmembrane region" description="Helical" evidence="1">
    <location>
        <begin position="207"/>
        <end position="228"/>
    </location>
</feature>
<feature type="transmembrane region" description="Helical" evidence="1">
    <location>
        <begin position="12"/>
        <end position="35"/>
    </location>
</feature>
<evidence type="ECO:0000313" key="4">
    <source>
        <dbReference type="Proteomes" id="UP000093514"/>
    </source>
</evidence>
<keyword evidence="1" id="KW-0472">Membrane</keyword>
<organism evidence="3 4">
    <name type="scientific">Orenia metallireducens</name>
    <dbReference type="NCBI Taxonomy" id="1413210"/>
    <lineage>
        <taxon>Bacteria</taxon>
        <taxon>Bacillati</taxon>
        <taxon>Bacillota</taxon>
        <taxon>Clostridia</taxon>
        <taxon>Halanaerobiales</taxon>
        <taxon>Halobacteroidaceae</taxon>
        <taxon>Orenia</taxon>
    </lineage>
</organism>
<dbReference type="GO" id="GO:0080120">
    <property type="term" value="P:CAAX-box protein maturation"/>
    <property type="evidence" value="ECO:0007669"/>
    <property type="project" value="UniProtKB-ARBA"/>
</dbReference>
<comment type="caution">
    <text evidence="3">The sequence shown here is derived from an EMBL/GenBank/DDBJ whole genome shotgun (WGS) entry which is preliminary data.</text>
</comment>
<dbReference type="RefSeq" id="WP_068718703.1">
    <property type="nucleotide sequence ID" value="NZ_LWDV01000009.1"/>
</dbReference>